<protein>
    <submittedName>
        <fullName evidence="1">Uncharacterized protein</fullName>
    </submittedName>
</protein>
<sequence length="349" mass="34064">MTIQTTTLIIFAIAAMIFPIGTYQQINATPFGGGDSNPLGGIGGALSGGGDSNPLGGIGGALSGGGDSNPLGGIGGALSGGGDSNPLGGIGGALSGGGDSNPLGGIGGALSGGGDSNPLGGIGGALSGGGDSNPLGGIGGALSGGEDPKVAGDAGCVIGGILGGLLTETTDGAAAGCMAGKKVGNNFQKSTETDLENCNYGYNSETCNYRHNGPTTEDGNTQQPVVTSLVPIPGKIPDQCGFTYECTQVPIESGIGCTLGGYIGGGSPCDLITSKIPTEEASKPYSIPNHVQTSGGSKWSTNPGDPSTWSIVAMTDSDHRGQYKVIDEDGKNVAANFNSQTEAQEYING</sequence>
<dbReference type="AlphaFoldDB" id="A0A654M219"/>
<reference evidence="2" key="1">
    <citation type="submission" date="2015-10" db="EMBL/GenBank/DDBJ databases">
        <title>Niche specialization of a soil ammonia-oxidizing archaeon, Candidatus Nitrosocosmicus oleophilus.</title>
        <authorList>
            <person name="Jung M.-Y."/>
            <person name="Rhee S.-K."/>
        </authorList>
    </citation>
    <scope>NUCLEOTIDE SEQUENCE [LARGE SCALE GENOMIC DNA]</scope>
    <source>
        <strain evidence="2">MY3</strain>
    </source>
</reference>
<evidence type="ECO:0000313" key="2">
    <source>
        <dbReference type="Proteomes" id="UP000058925"/>
    </source>
</evidence>
<dbReference type="RefSeq" id="WP_196816331.1">
    <property type="nucleotide sequence ID" value="NZ_CP012850.1"/>
</dbReference>
<accession>A0A654M219</accession>
<dbReference type="EMBL" id="CP012850">
    <property type="protein sequence ID" value="ALI37227.1"/>
    <property type="molecule type" value="Genomic_DNA"/>
</dbReference>
<evidence type="ECO:0000313" key="1">
    <source>
        <dbReference type="EMBL" id="ALI37227.1"/>
    </source>
</evidence>
<dbReference type="KEGG" id="taa:NMY3_03040"/>
<dbReference type="GeneID" id="60422907"/>
<name>A0A654M219_9ARCH</name>
<organism evidence="1 2">
    <name type="scientific">Candidatus Nitrosocosmicus oleophilus</name>
    <dbReference type="NCBI Taxonomy" id="1353260"/>
    <lineage>
        <taxon>Archaea</taxon>
        <taxon>Nitrososphaerota</taxon>
        <taxon>Nitrososphaeria</taxon>
        <taxon>Nitrososphaerales</taxon>
        <taxon>Nitrososphaeraceae</taxon>
        <taxon>Candidatus Nitrosocosmicus</taxon>
    </lineage>
</organism>
<gene>
    <name evidence="1" type="ORF">NMY3_03040</name>
</gene>
<proteinExistence type="predicted"/>
<keyword evidence="2" id="KW-1185">Reference proteome</keyword>
<dbReference type="Proteomes" id="UP000058925">
    <property type="component" value="Chromosome"/>
</dbReference>